<name>A0A9Q0MH13_BLOTA</name>
<keyword evidence="3 5" id="KW-1133">Transmembrane helix</keyword>
<dbReference type="InterPro" id="IPR037185">
    <property type="entry name" value="EmrE-like"/>
</dbReference>
<sequence length="394" mass="43507">MTSAKSTTIEIFSLPTNDGQKTGQCAKHDINSCTNSLCIKITDPHGESTNIIQLASNGTFQKQLLEQTVSIVSQSGGESDQLKRQKSYLRFLVNNIPAFGIVCALISVLCFSFNSVIVKLLKTNYGIPGIQVLVTRAIFQFIICGLVTVFKRKSFWGVLGTRTNLWCRALTGTFSLSCIFTAFNMVPIGDATTIYFSSPVVVTIVAYFILKEPFRTLQLITCLLTIVGVGFISKPVFIFGVTTDIHYPYMLWGQGLAILAAISSSITLINLRMLKTTPPSVVVFWFAASIILFGSLAFVTEQYFLTIALQHEDATTISVTRSFNIVLAFLWEVVIFNETVTWTSIVGAILVSLCIVLLAFSKSWSKISKIVGETLRNEDTNIAPINEDIDQEHR</sequence>
<dbReference type="GO" id="GO:0016020">
    <property type="term" value="C:membrane"/>
    <property type="evidence" value="ECO:0007669"/>
    <property type="project" value="UniProtKB-SubCell"/>
</dbReference>
<dbReference type="EMBL" id="JAPWDV010000001">
    <property type="protein sequence ID" value="KAJ6224282.1"/>
    <property type="molecule type" value="Genomic_DNA"/>
</dbReference>
<keyword evidence="4 5" id="KW-0472">Membrane</keyword>
<dbReference type="Proteomes" id="UP001142055">
    <property type="component" value="Chromosome 1"/>
</dbReference>
<dbReference type="Gene3D" id="1.10.3730.20">
    <property type="match status" value="2"/>
</dbReference>
<keyword evidence="8" id="KW-1185">Reference proteome</keyword>
<evidence type="ECO:0000259" key="6">
    <source>
        <dbReference type="Pfam" id="PF00892"/>
    </source>
</evidence>
<feature type="transmembrane region" description="Helical" evidence="5">
    <location>
        <begin position="192"/>
        <end position="210"/>
    </location>
</feature>
<dbReference type="Pfam" id="PF00892">
    <property type="entry name" value="EamA"/>
    <property type="match status" value="1"/>
</dbReference>
<evidence type="ECO:0000256" key="4">
    <source>
        <dbReference type="ARBA" id="ARBA00023136"/>
    </source>
</evidence>
<feature type="domain" description="EamA" evidence="6">
    <location>
        <begin position="99"/>
        <end position="233"/>
    </location>
</feature>
<comment type="caution">
    <text evidence="7">The sequence shown here is derived from an EMBL/GenBank/DDBJ whole genome shotgun (WGS) entry which is preliminary data.</text>
</comment>
<dbReference type="InterPro" id="IPR000620">
    <property type="entry name" value="EamA_dom"/>
</dbReference>
<dbReference type="PANTHER" id="PTHR22911">
    <property type="entry name" value="ACYL-MALONYL CONDENSING ENZYME-RELATED"/>
    <property type="match status" value="1"/>
</dbReference>
<feature type="transmembrane region" description="Helical" evidence="5">
    <location>
        <begin position="249"/>
        <end position="269"/>
    </location>
</feature>
<evidence type="ECO:0000256" key="5">
    <source>
        <dbReference type="SAM" id="Phobius"/>
    </source>
</evidence>
<dbReference type="AlphaFoldDB" id="A0A9Q0MH13"/>
<feature type="transmembrane region" description="Helical" evidence="5">
    <location>
        <begin position="91"/>
        <end position="117"/>
    </location>
</feature>
<feature type="transmembrane region" description="Helical" evidence="5">
    <location>
        <begin position="165"/>
        <end position="186"/>
    </location>
</feature>
<feature type="transmembrane region" description="Helical" evidence="5">
    <location>
        <begin position="340"/>
        <end position="360"/>
    </location>
</feature>
<keyword evidence="2 5" id="KW-0812">Transmembrane</keyword>
<proteinExistence type="predicted"/>
<comment type="subcellular location">
    <subcellularLocation>
        <location evidence="1">Membrane</location>
        <topology evidence="1">Multi-pass membrane protein</topology>
    </subcellularLocation>
</comment>
<dbReference type="PANTHER" id="PTHR22911:SF6">
    <property type="entry name" value="SOLUTE CARRIER FAMILY 35 MEMBER G1"/>
    <property type="match status" value="1"/>
</dbReference>
<dbReference type="OMA" id="QIIFIRM"/>
<protein>
    <recommendedName>
        <fullName evidence="6">EamA domain-containing protein</fullName>
    </recommendedName>
</protein>
<accession>A0A9Q0MH13</accession>
<reference evidence="7" key="1">
    <citation type="submission" date="2022-12" db="EMBL/GenBank/DDBJ databases">
        <title>Genome assemblies of Blomia tropicalis.</title>
        <authorList>
            <person name="Cui Y."/>
        </authorList>
    </citation>
    <scope>NUCLEOTIDE SEQUENCE</scope>
    <source>
        <tissue evidence="7">Adult mites</tissue>
    </source>
</reference>
<evidence type="ECO:0000256" key="1">
    <source>
        <dbReference type="ARBA" id="ARBA00004141"/>
    </source>
</evidence>
<feature type="transmembrane region" description="Helical" evidence="5">
    <location>
        <begin position="281"/>
        <end position="299"/>
    </location>
</feature>
<evidence type="ECO:0000256" key="2">
    <source>
        <dbReference type="ARBA" id="ARBA00022692"/>
    </source>
</evidence>
<feature type="transmembrane region" description="Helical" evidence="5">
    <location>
        <begin position="217"/>
        <end position="237"/>
    </location>
</feature>
<dbReference type="SUPFAM" id="SSF103481">
    <property type="entry name" value="Multidrug resistance efflux transporter EmrE"/>
    <property type="match status" value="2"/>
</dbReference>
<feature type="transmembrane region" description="Helical" evidence="5">
    <location>
        <begin position="129"/>
        <end position="150"/>
    </location>
</feature>
<evidence type="ECO:0000313" key="8">
    <source>
        <dbReference type="Proteomes" id="UP001142055"/>
    </source>
</evidence>
<organism evidence="7 8">
    <name type="scientific">Blomia tropicalis</name>
    <name type="common">Mite</name>
    <dbReference type="NCBI Taxonomy" id="40697"/>
    <lineage>
        <taxon>Eukaryota</taxon>
        <taxon>Metazoa</taxon>
        <taxon>Ecdysozoa</taxon>
        <taxon>Arthropoda</taxon>
        <taxon>Chelicerata</taxon>
        <taxon>Arachnida</taxon>
        <taxon>Acari</taxon>
        <taxon>Acariformes</taxon>
        <taxon>Sarcoptiformes</taxon>
        <taxon>Astigmata</taxon>
        <taxon>Glycyphagoidea</taxon>
        <taxon>Echimyopodidae</taxon>
        <taxon>Blomia</taxon>
    </lineage>
</organism>
<evidence type="ECO:0000256" key="3">
    <source>
        <dbReference type="ARBA" id="ARBA00022989"/>
    </source>
</evidence>
<evidence type="ECO:0000313" key="7">
    <source>
        <dbReference type="EMBL" id="KAJ6224282.1"/>
    </source>
</evidence>
<gene>
    <name evidence="7" type="ORF">RDWZM_002827</name>
</gene>